<feature type="binding site" evidence="4">
    <location>
        <position position="161"/>
    </location>
    <ligand>
        <name>Mg(2+)</name>
        <dbReference type="ChEBI" id="CHEBI:18420"/>
    </ligand>
</feature>
<dbReference type="Pfam" id="PF01596">
    <property type="entry name" value="Methyltransf_3"/>
    <property type="match status" value="1"/>
</dbReference>
<dbReference type="GO" id="GO:0000287">
    <property type="term" value="F:magnesium ion binding"/>
    <property type="evidence" value="ECO:0007669"/>
    <property type="project" value="UniProtKB-UniRule"/>
</dbReference>
<gene>
    <name evidence="4" type="primary">trmR</name>
    <name evidence="5" type="ORF">DW099_07275</name>
</gene>
<keyword evidence="4" id="KW-0460">Magnesium</keyword>
<evidence type="ECO:0000256" key="3">
    <source>
        <dbReference type="ARBA" id="ARBA00022691"/>
    </source>
</evidence>
<comment type="caution">
    <text evidence="5">The sequence shown here is derived from an EMBL/GenBank/DDBJ whole genome shotgun (WGS) entry which is preliminary data.</text>
</comment>
<dbReference type="EMBL" id="QRMS01000002">
    <property type="protein sequence ID" value="RHJ88208.1"/>
    <property type="molecule type" value="Genomic_DNA"/>
</dbReference>
<keyword evidence="4" id="KW-0819">tRNA processing</keyword>
<dbReference type="CDD" id="cd02440">
    <property type="entry name" value="AdoMet_MTases"/>
    <property type="match status" value="1"/>
</dbReference>
<evidence type="ECO:0000313" key="6">
    <source>
        <dbReference type="Proteomes" id="UP000284841"/>
    </source>
</evidence>
<dbReference type="EC" id="2.1.1.-" evidence="4"/>
<evidence type="ECO:0000256" key="1">
    <source>
        <dbReference type="ARBA" id="ARBA00022603"/>
    </source>
</evidence>
<accession>A0A415E3L1</accession>
<organism evidence="5 6">
    <name type="scientific">Emergencia timonensis</name>
    <dbReference type="NCBI Taxonomy" id="1776384"/>
    <lineage>
        <taxon>Bacteria</taxon>
        <taxon>Bacillati</taxon>
        <taxon>Bacillota</taxon>
        <taxon>Clostridia</taxon>
        <taxon>Peptostreptococcales</taxon>
        <taxon>Anaerovoracaceae</taxon>
        <taxon>Emergencia</taxon>
    </lineage>
</organism>
<keyword evidence="3 4" id="KW-0949">S-adenosyl-L-methionine</keyword>
<keyword evidence="4" id="KW-0479">Metal-binding</keyword>
<dbReference type="PROSITE" id="PS51682">
    <property type="entry name" value="SAM_OMT_I"/>
    <property type="match status" value="1"/>
</dbReference>
<dbReference type="InterPro" id="IPR043675">
    <property type="entry name" value="TrmR_methyltr"/>
</dbReference>
<feature type="binding site" evidence="4">
    <location>
        <position position="38"/>
    </location>
    <ligand>
        <name>S-adenosyl-L-methionine</name>
        <dbReference type="ChEBI" id="CHEBI:59789"/>
    </ligand>
</feature>
<comment type="function">
    <text evidence="4">Catalyzes the methylation of 5-hydroxyuridine (ho5U) to form 5-methoxyuridine (mo5U) at position 34 in tRNAs.</text>
</comment>
<feature type="binding site" evidence="4">
    <location>
        <position position="135"/>
    </location>
    <ligand>
        <name>Mg(2+)</name>
        <dbReference type="ChEBI" id="CHEBI:18420"/>
    </ligand>
</feature>
<dbReference type="InterPro" id="IPR002935">
    <property type="entry name" value="SAM_O-MeTrfase"/>
</dbReference>
<dbReference type="HAMAP" id="MF_02217">
    <property type="entry name" value="TrmR_methyltr"/>
    <property type="match status" value="1"/>
</dbReference>
<dbReference type="AlphaFoldDB" id="A0A415E3L1"/>
<dbReference type="RefSeq" id="WP_067541846.1">
    <property type="nucleotide sequence ID" value="NZ_AP025567.1"/>
</dbReference>
<feature type="binding site" evidence="4">
    <location>
        <position position="135"/>
    </location>
    <ligand>
        <name>S-adenosyl-L-methionine</name>
        <dbReference type="ChEBI" id="CHEBI:59789"/>
    </ligand>
</feature>
<feature type="binding site" evidence="4">
    <location>
        <position position="68"/>
    </location>
    <ligand>
        <name>S-adenosyl-L-methionine</name>
        <dbReference type="ChEBI" id="CHEBI:59789"/>
    </ligand>
</feature>
<keyword evidence="6" id="KW-1185">Reference proteome</keyword>
<dbReference type="InterPro" id="IPR029063">
    <property type="entry name" value="SAM-dependent_MTases_sf"/>
</dbReference>
<sequence>MNITNDLVTEYINHRYQPVNDRLDQLRQLGEQDNVPIILKETETFLNMVLALKRPQKILEVGTAIGYSSLYFAERCQKAEIYTIEKNEYAVNSARHNIAAAGLEHRIHSLFGDGQEQIEKLRDQGVDGFDFVFIDAAKSHYKRFFDAAITICEKNALIVSDNILQRAMTASDKYDTNGKHRTNIKKMREYVDYIVNDRTLDTSLMSIGDGIAVSIYRG</sequence>
<reference evidence="5 6" key="1">
    <citation type="submission" date="2018-08" db="EMBL/GenBank/DDBJ databases">
        <title>A genome reference for cultivated species of the human gut microbiota.</title>
        <authorList>
            <person name="Zou Y."/>
            <person name="Xue W."/>
            <person name="Luo G."/>
        </authorList>
    </citation>
    <scope>NUCLEOTIDE SEQUENCE [LARGE SCALE GENOMIC DNA]</scope>
    <source>
        <strain evidence="5 6">AM07-24</strain>
    </source>
</reference>
<proteinExistence type="inferred from homology"/>
<dbReference type="PANTHER" id="PTHR10509:SF14">
    <property type="entry name" value="CAFFEOYL-COA O-METHYLTRANSFERASE 3-RELATED"/>
    <property type="match status" value="1"/>
</dbReference>
<evidence type="ECO:0000256" key="4">
    <source>
        <dbReference type="HAMAP-Rule" id="MF_02217"/>
    </source>
</evidence>
<name>A0A415E3L1_9FIRM</name>
<evidence type="ECO:0000313" key="5">
    <source>
        <dbReference type="EMBL" id="RHJ88208.1"/>
    </source>
</evidence>
<dbReference type="STRING" id="1776384.GCA_900086585_03793"/>
<dbReference type="GO" id="GO:0008171">
    <property type="term" value="F:O-methyltransferase activity"/>
    <property type="evidence" value="ECO:0007669"/>
    <property type="project" value="InterPro"/>
</dbReference>
<evidence type="ECO:0000256" key="2">
    <source>
        <dbReference type="ARBA" id="ARBA00022679"/>
    </source>
</evidence>
<feature type="binding site" evidence="4">
    <location>
        <position position="85"/>
    </location>
    <ligand>
        <name>S-adenosyl-L-methionine</name>
        <dbReference type="ChEBI" id="CHEBI:59789"/>
    </ligand>
</feature>
<comment type="similarity">
    <text evidence="4">Belongs to the class I-like SAM-binding methyltransferase superfamily. Cation-dependent O-methyltransferase family.</text>
</comment>
<comment type="catalytic activity">
    <reaction evidence="4">
        <text>5-hydroxyuridine(34) in tRNA + S-adenosyl-L-methionine = 5-methoxyuridine(34) in tRNA + S-adenosyl-L-homocysteine + H(+)</text>
        <dbReference type="Rhea" id="RHEA:60524"/>
        <dbReference type="Rhea" id="RHEA-COMP:13381"/>
        <dbReference type="Rhea" id="RHEA-COMP:15591"/>
        <dbReference type="ChEBI" id="CHEBI:15378"/>
        <dbReference type="ChEBI" id="CHEBI:57856"/>
        <dbReference type="ChEBI" id="CHEBI:59789"/>
        <dbReference type="ChEBI" id="CHEBI:136877"/>
        <dbReference type="ChEBI" id="CHEBI:143860"/>
    </reaction>
</comment>
<dbReference type="InterPro" id="IPR050362">
    <property type="entry name" value="Cation-dep_OMT"/>
</dbReference>
<dbReference type="Proteomes" id="UP000284841">
    <property type="component" value="Unassembled WGS sequence"/>
</dbReference>
<comment type="subunit">
    <text evidence="4">Homodimer.</text>
</comment>
<dbReference type="GeneID" id="83006081"/>
<dbReference type="GO" id="GO:0016300">
    <property type="term" value="F:tRNA (uridine) methyltransferase activity"/>
    <property type="evidence" value="ECO:0007669"/>
    <property type="project" value="UniProtKB-UniRule"/>
</dbReference>
<dbReference type="SUPFAM" id="SSF53335">
    <property type="entry name" value="S-adenosyl-L-methionine-dependent methyltransferases"/>
    <property type="match status" value="1"/>
</dbReference>
<dbReference type="GO" id="GO:0008757">
    <property type="term" value="F:S-adenosylmethionine-dependent methyltransferase activity"/>
    <property type="evidence" value="ECO:0007669"/>
    <property type="project" value="TreeGrafter"/>
</dbReference>
<dbReference type="PANTHER" id="PTHR10509">
    <property type="entry name" value="O-METHYLTRANSFERASE-RELATED"/>
    <property type="match status" value="1"/>
</dbReference>
<keyword evidence="2 4" id="KW-0808">Transferase</keyword>
<keyword evidence="1 4" id="KW-0489">Methyltransferase</keyword>
<dbReference type="Gene3D" id="3.40.50.150">
    <property type="entry name" value="Vaccinia Virus protein VP39"/>
    <property type="match status" value="1"/>
</dbReference>
<comment type="caution">
    <text evidence="4">Lacks conserved residue(s) required for the propagation of feature annotation.</text>
</comment>
<feature type="binding site" evidence="4">
    <location>
        <position position="162"/>
    </location>
    <ligand>
        <name>Mg(2+)</name>
        <dbReference type="ChEBI" id="CHEBI:18420"/>
    </ligand>
</feature>
<dbReference type="OrthoDB" id="9799672at2"/>
<dbReference type="GO" id="GO:0030488">
    <property type="term" value="P:tRNA methylation"/>
    <property type="evidence" value="ECO:0007669"/>
    <property type="project" value="UniProtKB-UniRule"/>
</dbReference>
<protein>
    <recommendedName>
        <fullName evidence="4">tRNA 5-hydroxyuridine methyltransferase</fullName>
        <ecNumber evidence="4">2.1.1.-</ecNumber>
    </recommendedName>
    <alternativeName>
        <fullName evidence="4">ho5U methyltransferase</fullName>
    </alternativeName>
</protein>